<keyword evidence="3" id="KW-1185">Reference proteome</keyword>
<reference evidence="2 3" key="1">
    <citation type="journal article" date="2019" name="Int. J. Syst. Evol. Microbiol.">
        <title>The Global Catalogue of Microorganisms (GCM) 10K type strain sequencing project: providing services to taxonomists for standard genome sequencing and annotation.</title>
        <authorList>
            <consortium name="The Broad Institute Genomics Platform"/>
            <consortium name="The Broad Institute Genome Sequencing Center for Infectious Disease"/>
            <person name="Wu L."/>
            <person name="Ma J."/>
        </authorList>
    </citation>
    <scope>NUCLEOTIDE SEQUENCE [LARGE SCALE GENOMIC DNA]</scope>
    <source>
        <strain evidence="2 3">JCM 16331</strain>
    </source>
</reference>
<name>A0A830GC73_9EURY</name>
<evidence type="ECO:0000313" key="3">
    <source>
        <dbReference type="Proteomes" id="UP000608850"/>
    </source>
</evidence>
<protein>
    <submittedName>
        <fullName evidence="2">Uncharacterized protein</fullName>
    </submittedName>
</protein>
<feature type="compositionally biased region" description="Pro residues" evidence="1">
    <location>
        <begin position="1"/>
        <end position="15"/>
    </location>
</feature>
<comment type="caution">
    <text evidence="2">The sequence shown here is derived from an EMBL/GenBank/DDBJ whole genome shotgun (WGS) entry which is preliminary data.</text>
</comment>
<gene>
    <name evidence="2" type="ORF">GCM10009021_17830</name>
</gene>
<accession>A0A830GC73</accession>
<organism evidence="2 3">
    <name type="scientific">Halarchaeum nitratireducens</name>
    <dbReference type="NCBI Taxonomy" id="489913"/>
    <lineage>
        <taxon>Archaea</taxon>
        <taxon>Methanobacteriati</taxon>
        <taxon>Methanobacteriota</taxon>
        <taxon>Stenosarchaea group</taxon>
        <taxon>Halobacteria</taxon>
        <taxon>Halobacteriales</taxon>
        <taxon>Halobacteriaceae</taxon>
    </lineage>
</organism>
<proteinExistence type="predicted"/>
<feature type="region of interest" description="Disordered" evidence="1">
    <location>
        <begin position="1"/>
        <end position="61"/>
    </location>
</feature>
<dbReference type="AlphaFoldDB" id="A0A830GC73"/>
<evidence type="ECO:0000256" key="1">
    <source>
        <dbReference type="SAM" id="MobiDB-lite"/>
    </source>
</evidence>
<dbReference type="Proteomes" id="UP000608850">
    <property type="component" value="Unassembled WGS sequence"/>
</dbReference>
<dbReference type="RefSeq" id="WP_188878464.1">
    <property type="nucleotide sequence ID" value="NZ_BMOQ01000005.1"/>
</dbReference>
<feature type="compositionally biased region" description="Basic and acidic residues" evidence="1">
    <location>
        <begin position="50"/>
        <end position="59"/>
    </location>
</feature>
<dbReference type="OrthoDB" id="322138at2157"/>
<dbReference type="EMBL" id="BMOQ01000005">
    <property type="protein sequence ID" value="GGN17445.1"/>
    <property type="molecule type" value="Genomic_DNA"/>
</dbReference>
<sequence length="256" mass="27372">MRSPPRTPSSRPPPSGGRTSTSPRARTTYAHAPTAGRAFRSLAPASAGERALDGGEERIGTLPDDAETALRALGDPIDGDDPLNWRAFDVGAVFVRDGETPLYHSVPHEFHVREVYAADAPAYRDAVRTALSAIDGVALYPAGPLLTWRVNETAYELTPTSLRYATRDGDWRAHSLDRLAAAETARGGRGVDCEWRSMTATARDPIQRALGRVYDVVASEPPGTVPTGDASTTEAVLAALSDLAESLGYAYAVSRR</sequence>
<evidence type="ECO:0000313" key="2">
    <source>
        <dbReference type="EMBL" id="GGN17445.1"/>
    </source>
</evidence>